<organism evidence="2">
    <name type="scientific">Akkermansia muciniphila</name>
    <dbReference type="NCBI Taxonomy" id="239935"/>
    <lineage>
        <taxon>Bacteria</taxon>
        <taxon>Pseudomonadati</taxon>
        <taxon>Verrucomicrobiota</taxon>
        <taxon>Verrucomicrobiia</taxon>
        <taxon>Verrucomicrobiales</taxon>
        <taxon>Akkermansiaceae</taxon>
        <taxon>Akkermansia</taxon>
    </lineage>
</organism>
<evidence type="ECO:0000256" key="1">
    <source>
        <dbReference type="SAM" id="Phobius"/>
    </source>
</evidence>
<name>A0A6N2T5K6_9BACT</name>
<protein>
    <recommendedName>
        <fullName evidence="3">Entericidin EcnAB</fullName>
    </recommendedName>
</protein>
<keyword evidence="1" id="KW-0812">Transmembrane</keyword>
<proteinExistence type="predicted"/>
<accession>A0A6N2T5K6</accession>
<gene>
    <name evidence="2" type="ORF">AMLFYP55_02440</name>
</gene>
<feature type="transmembrane region" description="Helical" evidence="1">
    <location>
        <begin position="36"/>
        <end position="56"/>
    </location>
</feature>
<reference evidence="2" key="1">
    <citation type="submission" date="2019-11" db="EMBL/GenBank/DDBJ databases">
        <authorList>
            <person name="Feng L."/>
        </authorList>
    </citation>
    <scope>NUCLEOTIDE SEQUENCE</scope>
    <source>
        <strain evidence="2">AMuciniphilaLFYP55</strain>
    </source>
</reference>
<dbReference type="EMBL" id="CACRSS010000004">
    <property type="protein sequence ID" value="VYT00293.1"/>
    <property type="molecule type" value="Genomic_DNA"/>
</dbReference>
<keyword evidence="1" id="KW-0472">Membrane</keyword>
<evidence type="ECO:0000313" key="2">
    <source>
        <dbReference type="EMBL" id="VYT00293.1"/>
    </source>
</evidence>
<sequence length="78" mass="8350">MTGAPVRHHEGFFERSPEKWSLTTRNSSNKTMKSKLIILSIATLLGCVSCHTIGGVGKDVEAVGSDINSAARSTSRSM</sequence>
<evidence type="ECO:0008006" key="3">
    <source>
        <dbReference type="Google" id="ProtNLM"/>
    </source>
</evidence>
<dbReference type="AlphaFoldDB" id="A0A6N2T5K6"/>
<keyword evidence="1" id="KW-1133">Transmembrane helix</keyword>